<dbReference type="Gene3D" id="3.40.50.1820">
    <property type="entry name" value="alpha/beta hydrolase"/>
    <property type="match status" value="1"/>
</dbReference>
<accession>A0A840HX30</accession>
<dbReference type="GO" id="GO:0016020">
    <property type="term" value="C:membrane"/>
    <property type="evidence" value="ECO:0007669"/>
    <property type="project" value="TreeGrafter"/>
</dbReference>
<evidence type="ECO:0000259" key="1">
    <source>
        <dbReference type="Pfam" id="PF00561"/>
    </source>
</evidence>
<dbReference type="AlphaFoldDB" id="A0A840HX30"/>
<evidence type="ECO:0000313" key="2">
    <source>
        <dbReference type="EMBL" id="MBB4642922.1"/>
    </source>
</evidence>
<evidence type="ECO:0000313" key="3">
    <source>
        <dbReference type="Proteomes" id="UP000575068"/>
    </source>
</evidence>
<comment type="caution">
    <text evidence="2">The sequence shown here is derived from an EMBL/GenBank/DDBJ whole genome shotgun (WGS) entry which is preliminary data.</text>
</comment>
<reference evidence="2 3" key="1">
    <citation type="submission" date="2020-08" db="EMBL/GenBank/DDBJ databases">
        <title>Genomic Encyclopedia of Type Strains, Phase IV (KMG-IV): sequencing the most valuable type-strain genomes for metagenomic binning, comparative biology and taxonomic classification.</title>
        <authorList>
            <person name="Goeker M."/>
        </authorList>
    </citation>
    <scope>NUCLEOTIDE SEQUENCE [LARGE SCALE GENOMIC DNA]</scope>
    <source>
        <strain evidence="2 3">DSM 7465</strain>
    </source>
</reference>
<protein>
    <submittedName>
        <fullName evidence="2">Pimeloyl-ACP methyl ester carboxylesterase</fullName>
    </submittedName>
</protein>
<feature type="domain" description="AB hydrolase-1" evidence="1">
    <location>
        <begin position="27"/>
        <end position="129"/>
    </location>
</feature>
<dbReference type="EMBL" id="JACHOV010000019">
    <property type="protein sequence ID" value="MBB4642922.1"/>
    <property type="molecule type" value="Genomic_DNA"/>
</dbReference>
<dbReference type="GO" id="GO:0047372">
    <property type="term" value="F:monoacylglycerol lipase activity"/>
    <property type="evidence" value="ECO:0007669"/>
    <property type="project" value="TreeGrafter"/>
</dbReference>
<sequence>MPYVTVNKLNFYYRDDDFTDPWEEPEVVFIQHGWGRSSKFFYHWVPGLARDYRVLRRDMRGHGQSDDTPASDWTVDNLIEDMRGFLDELGVAKVHYIGESAGGVLGAAFAAKYPERIRSLTLMSTPLSDPTRGSDKYGYDDLAAKIESTPIDEFVEMLVKGRGLVPVSPGHEQWMASEWRKNRPASLAALARLFPNIDLAPVVPNIAAPTLILAPGNSHTAPLEHQKQMHQLMRGSRMEIIDGSGHELYFERFDECFTAFRSFLASVGTGFKEQAGSVP</sequence>
<dbReference type="InterPro" id="IPR050266">
    <property type="entry name" value="AB_hydrolase_sf"/>
</dbReference>
<dbReference type="SUPFAM" id="SSF53474">
    <property type="entry name" value="alpha/beta-Hydrolases"/>
    <property type="match status" value="1"/>
</dbReference>
<dbReference type="RefSeq" id="WP_184477416.1">
    <property type="nucleotide sequence ID" value="NZ_JACHOV010000019.1"/>
</dbReference>
<dbReference type="Pfam" id="PF00561">
    <property type="entry name" value="Abhydrolase_1"/>
    <property type="match status" value="1"/>
</dbReference>
<dbReference type="PANTHER" id="PTHR43798">
    <property type="entry name" value="MONOACYLGLYCEROL LIPASE"/>
    <property type="match status" value="1"/>
</dbReference>
<proteinExistence type="predicted"/>
<name>A0A840HX30_9SPHN</name>
<dbReference type="InterPro" id="IPR029058">
    <property type="entry name" value="AB_hydrolase_fold"/>
</dbReference>
<dbReference type="GO" id="GO:0046464">
    <property type="term" value="P:acylglycerol catabolic process"/>
    <property type="evidence" value="ECO:0007669"/>
    <property type="project" value="TreeGrafter"/>
</dbReference>
<gene>
    <name evidence="2" type="ORF">HNQ99_003259</name>
</gene>
<organism evidence="2 3">
    <name type="scientific">Rhizorhapis suberifaciens</name>
    <name type="common">corky root of lettuce</name>
    <dbReference type="NCBI Taxonomy" id="13656"/>
    <lineage>
        <taxon>Bacteria</taxon>
        <taxon>Pseudomonadati</taxon>
        <taxon>Pseudomonadota</taxon>
        <taxon>Alphaproteobacteria</taxon>
        <taxon>Sphingomonadales</taxon>
        <taxon>Sphingomonadaceae</taxon>
        <taxon>Rhizorhapis</taxon>
    </lineage>
</organism>
<dbReference type="InterPro" id="IPR000073">
    <property type="entry name" value="AB_hydrolase_1"/>
</dbReference>
<keyword evidence="3" id="KW-1185">Reference proteome</keyword>
<dbReference type="PANTHER" id="PTHR43798:SF33">
    <property type="entry name" value="HYDROLASE, PUTATIVE (AFU_ORTHOLOGUE AFUA_2G14860)-RELATED"/>
    <property type="match status" value="1"/>
</dbReference>
<dbReference type="Proteomes" id="UP000575068">
    <property type="component" value="Unassembled WGS sequence"/>
</dbReference>
<dbReference type="PRINTS" id="PR00111">
    <property type="entry name" value="ABHYDROLASE"/>
</dbReference>